<dbReference type="EMBL" id="FNOY01000081">
    <property type="protein sequence ID" value="SDY92457.1"/>
    <property type="molecule type" value="Genomic_DNA"/>
</dbReference>
<accession>A0A1H3NU61</accession>
<feature type="non-terminal residue" evidence="3">
    <location>
        <position position="27"/>
    </location>
</feature>
<keyword evidence="1" id="KW-1133">Transmembrane helix</keyword>
<dbReference type="Proteomes" id="UP000198640">
    <property type="component" value="Unassembled WGS sequence"/>
</dbReference>
<protein>
    <submittedName>
        <fullName evidence="3">Uncharacterized protein</fullName>
    </submittedName>
</protein>
<evidence type="ECO:0000256" key="1">
    <source>
        <dbReference type="SAM" id="Phobius"/>
    </source>
</evidence>
<feature type="transmembrane region" description="Helical" evidence="1">
    <location>
        <begin position="6"/>
        <end position="26"/>
    </location>
</feature>
<dbReference type="EMBL" id="FNOY01000065">
    <property type="protein sequence ID" value="SDY80319.1"/>
    <property type="molecule type" value="Genomic_DNA"/>
</dbReference>
<evidence type="ECO:0000313" key="3">
    <source>
        <dbReference type="EMBL" id="SDY92457.1"/>
    </source>
</evidence>
<evidence type="ECO:0000313" key="4">
    <source>
        <dbReference type="Proteomes" id="UP000198640"/>
    </source>
</evidence>
<evidence type="ECO:0000313" key="2">
    <source>
        <dbReference type="EMBL" id="SDY80319.1"/>
    </source>
</evidence>
<keyword evidence="1" id="KW-0812">Transmembrane</keyword>
<keyword evidence="1" id="KW-0472">Membrane</keyword>
<organism evidence="3 4">
    <name type="scientific">Nitrosomonas halophila</name>
    <dbReference type="NCBI Taxonomy" id="44576"/>
    <lineage>
        <taxon>Bacteria</taxon>
        <taxon>Pseudomonadati</taxon>
        <taxon>Pseudomonadota</taxon>
        <taxon>Betaproteobacteria</taxon>
        <taxon>Nitrosomonadales</taxon>
        <taxon>Nitrosomonadaceae</taxon>
        <taxon>Nitrosomonas</taxon>
    </lineage>
</organism>
<name>A0A1H3NU61_9PROT</name>
<sequence length="27" mass="2890">MHARHWLKGIMLAGGLLLAGMVQANIS</sequence>
<gene>
    <name evidence="2" type="ORF">SAMN05421881_10651</name>
    <name evidence="3" type="ORF">SAMN05421881_10811</name>
</gene>
<keyword evidence="4" id="KW-1185">Reference proteome</keyword>
<proteinExistence type="predicted"/>
<dbReference type="AlphaFoldDB" id="A0A1H3NU61"/>
<reference evidence="3 4" key="1">
    <citation type="submission" date="2016-10" db="EMBL/GenBank/DDBJ databases">
        <authorList>
            <person name="de Groot N.N."/>
        </authorList>
    </citation>
    <scope>NUCLEOTIDE SEQUENCE [LARGE SCALE GENOMIC DNA]</scope>
    <source>
        <strain evidence="3 4">Nm1</strain>
    </source>
</reference>